<dbReference type="OrthoDB" id="292752at2"/>
<accession>A0A5C6FVU6</accession>
<dbReference type="Proteomes" id="UP000316476">
    <property type="component" value="Unassembled WGS sequence"/>
</dbReference>
<dbReference type="EMBL" id="SJPZ01000001">
    <property type="protein sequence ID" value="TWU67242.1"/>
    <property type="molecule type" value="Genomic_DNA"/>
</dbReference>
<dbReference type="AlphaFoldDB" id="A0A5C6FVU6"/>
<evidence type="ECO:0008006" key="3">
    <source>
        <dbReference type="Google" id="ProtNLM"/>
    </source>
</evidence>
<dbReference type="Pfam" id="PF07585">
    <property type="entry name" value="BBP7"/>
    <property type="match status" value="1"/>
</dbReference>
<gene>
    <name evidence="1" type="ORF">V7x_28150</name>
</gene>
<evidence type="ECO:0000313" key="2">
    <source>
        <dbReference type="Proteomes" id="UP000316476"/>
    </source>
</evidence>
<name>A0A5C6FVU6_9PLAN</name>
<dbReference type="InterPro" id="IPR011446">
    <property type="entry name" value="BBP7"/>
</dbReference>
<organism evidence="1 2">
    <name type="scientific">Crateriforma conspicua</name>
    <dbReference type="NCBI Taxonomy" id="2527996"/>
    <lineage>
        <taxon>Bacteria</taxon>
        <taxon>Pseudomonadati</taxon>
        <taxon>Planctomycetota</taxon>
        <taxon>Planctomycetia</taxon>
        <taxon>Planctomycetales</taxon>
        <taxon>Planctomycetaceae</taxon>
        <taxon>Crateriforma</taxon>
    </lineage>
</organism>
<evidence type="ECO:0000313" key="1">
    <source>
        <dbReference type="EMBL" id="TWU67242.1"/>
    </source>
</evidence>
<proteinExistence type="predicted"/>
<comment type="caution">
    <text evidence="1">The sequence shown here is derived from an EMBL/GenBank/DDBJ whole genome shotgun (WGS) entry which is preliminary data.</text>
</comment>
<protein>
    <recommendedName>
        <fullName evidence="3">BBP7 family outer membrane beta-barrel protein</fullName>
    </recommendedName>
</protein>
<reference evidence="1 2" key="1">
    <citation type="submission" date="2019-02" db="EMBL/GenBank/DDBJ databases">
        <title>Deep-cultivation of Planctomycetes and their phenomic and genomic characterization uncovers novel biology.</title>
        <authorList>
            <person name="Wiegand S."/>
            <person name="Jogler M."/>
            <person name="Boedeker C."/>
            <person name="Pinto D."/>
            <person name="Vollmers J."/>
            <person name="Rivas-Marin E."/>
            <person name="Kohn T."/>
            <person name="Peeters S.H."/>
            <person name="Heuer A."/>
            <person name="Rast P."/>
            <person name="Oberbeckmann S."/>
            <person name="Bunk B."/>
            <person name="Jeske O."/>
            <person name="Meyerdierks A."/>
            <person name="Storesund J.E."/>
            <person name="Kallscheuer N."/>
            <person name="Luecker S."/>
            <person name="Lage O.M."/>
            <person name="Pohl T."/>
            <person name="Merkel B.J."/>
            <person name="Hornburger P."/>
            <person name="Mueller R.-W."/>
            <person name="Bruemmer F."/>
            <person name="Labrenz M."/>
            <person name="Spormann A.M."/>
            <person name="Op Den Camp H."/>
            <person name="Overmann J."/>
            <person name="Amann R."/>
            <person name="Jetten M.S.M."/>
            <person name="Mascher T."/>
            <person name="Medema M.H."/>
            <person name="Devos D.P."/>
            <person name="Kaster A.-K."/>
            <person name="Ovreas L."/>
            <person name="Rohde M."/>
            <person name="Galperin M.Y."/>
            <person name="Jogler C."/>
        </authorList>
    </citation>
    <scope>NUCLEOTIDE SEQUENCE [LARGE SCALE GENOMIC DNA]</scope>
    <source>
        <strain evidence="1 2">V7</strain>
    </source>
</reference>
<sequence>MVEVEGTTTARSGATGFAPRSVWLWSCSSINFSPAEINAMTTWPIANAAEFNDARTVPPADRSAVATRWVRRGVMALATVAVFHATAANAQGIRMKKPDRGTYQPPVSDAVAADDDRYREVDDARYHRSKAGLVDASMDPGMTVAPEPQLRPVSHAQSVAPDPPSPIPMVSESVPSSITSPTVSADAIAGEVFYDGQYYGEPACGIESTACDALTCDSGIAGCDSLTCDGCSACRPTGYIVRAPHRWFGSIDLLSMWRKGDRLPPLVTTGSTGNLDDADTTVLAGDRTVFEGATMGGRLMIGTWLDEAQCRSLRFRAWAVGEDTYNFSADESDFDVLTRPFFNVSDGDTPGNETLQIAFPDVAFGSVSVNGSSNVAGADIAVYQPWMRGFAGRVDVLYGYQYMRFDESLRIHSSSTSIDPNVTLPPIGSIIDVTDTFDAENEFHGGQIGLATSHTSGCWSFRSLFKFGFGSLQRGARRSGTTVTSVDGNQSIVNEGLLVRSTNSSPLDDNTFGWIPEMDLSLGWHRFPRFDVKVGYHLIAMTDALQVSGMIDPDLAVNSAIPPTGQQSPALAIRTDTIYVHGIHLGLHYSY</sequence>